<dbReference type="InterPro" id="IPR025295">
    <property type="entry name" value="eCIS_core_dom"/>
</dbReference>
<protein>
    <submittedName>
        <fullName evidence="3">DUF4157 domain-containing protein</fullName>
    </submittedName>
</protein>
<feature type="compositionally biased region" description="Polar residues" evidence="1">
    <location>
        <begin position="13"/>
        <end position="23"/>
    </location>
</feature>
<feature type="domain" description="eCIS core" evidence="2">
    <location>
        <begin position="71"/>
        <end position="136"/>
    </location>
</feature>
<proteinExistence type="predicted"/>
<reference evidence="3 4" key="1">
    <citation type="submission" date="2023-02" db="EMBL/GenBank/DDBJ databases">
        <title>Genome sequence of Mucilaginibacter jinjuensis strain KACC 16571.</title>
        <authorList>
            <person name="Kim S."/>
            <person name="Heo J."/>
            <person name="Kwon S.-W."/>
        </authorList>
    </citation>
    <scope>NUCLEOTIDE SEQUENCE [LARGE SCALE GENOMIC DNA]</scope>
    <source>
        <strain evidence="3 4">KACC 16571</strain>
    </source>
</reference>
<evidence type="ECO:0000313" key="4">
    <source>
        <dbReference type="Proteomes" id="UP001216139"/>
    </source>
</evidence>
<keyword evidence="4" id="KW-1185">Reference proteome</keyword>
<sequence length="583" mass="64221">MKSHDNKIKESKTYSPVQTQQKPVSGLALKDNRQGATAQAKFSHHTSVQMTGKSSLMDNRPVQMKGNNTGLPDQLKAGVENISGHSLDDVKVHYNSAEPAKMQAHAYAQGNQIHIAPGQEKHLPHEAWHVVQQKQGRVRPTIQMKGGLHVNDDYGLEHEADTMGVLALKADSQNSSQSVKNTDTPNNVIQQSHIKTAGLELELKGAALVKEDETGKKIGWGAHEKIIDKNKWWIEIDSNNAELVTKPTNSSALLFEWLTEGLKTLNDIQLYAAQSDFVNKLSDVIPPNEEEDAEVKKFIATGQKLGLGINVLVATNKGLEHHAKPQITFGIHKGELFGFTSKIRGGKIKYSKGKNKDNTKTHIHEEWPRVHLNVDWIKEDSPLFATEKGKEFGAALNSSTPAASGLCLMTIIAILFATRQQDEKNDWEYYKARFSVMPRVPLSVLYDEMELADQGKYDALVVLWHNAVKDYNAKGPENAHPTRMQNATKDNTASYTAELASVIDPTKRHKKTLEGGDKQVDAISSDAMASTSNVGASVGALDLPAGTDGVFEIRTMPYISINVPAEVLTIYREVINAYGGMEE</sequence>
<evidence type="ECO:0000259" key="2">
    <source>
        <dbReference type="Pfam" id="PF13699"/>
    </source>
</evidence>
<evidence type="ECO:0000313" key="3">
    <source>
        <dbReference type="EMBL" id="WCT11642.1"/>
    </source>
</evidence>
<feature type="region of interest" description="Disordered" evidence="1">
    <location>
        <begin position="1"/>
        <end position="70"/>
    </location>
</feature>
<dbReference type="RefSeq" id="WP_273629830.1">
    <property type="nucleotide sequence ID" value="NZ_CP117167.1"/>
</dbReference>
<dbReference type="Proteomes" id="UP001216139">
    <property type="component" value="Chromosome"/>
</dbReference>
<evidence type="ECO:0000256" key="1">
    <source>
        <dbReference type="SAM" id="MobiDB-lite"/>
    </source>
</evidence>
<dbReference type="EMBL" id="CP117167">
    <property type="protein sequence ID" value="WCT11642.1"/>
    <property type="molecule type" value="Genomic_DNA"/>
</dbReference>
<feature type="compositionally biased region" description="Basic and acidic residues" evidence="1">
    <location>
        <begin position="1"/>
        <end position="12"/>
    </location>
</feature>
<gene>
    <name evidence="3" type="ORF">PQO05_23185</name>
</gene>
<accession>A0ABY7T5L2</accession>
<feature type="compositionally biased region" description="Polar residues" evidence="1">
    <location>
        <begin position="45"/>
        <end position="57"/>
    </location>
</feature>
<dbReference type="Pfam" id="PF13699">
    <property type="entry name" value="eCIS_core"/>
    <property type="match status" value="1"/>
</dbReference>
<name>A0ABY7T5L2_9SPHI</name>
<organism evidence="3 4">
    <name type="scientific">Mucilaginibacter jinjuensis</name>
    <dbReference type="NCBI Taxonomy" id="1176721"/>
    <lineage>
        <taxon>Bacteria</taxon>
        <taxon>Pseudomonadati</taxon>
        <taxon>Bacteroidota</taxon>
        <taxon>Sphingobacteriia</taxon>
        <taxon>Sphingobacteriales</taxon>
        <taxon>Sphingobacteriaceae</taxon>
        <taxon>Mucilaginibacter</taxon>
    </lineage>
</organism>